<keyword evidence="2 5" id="KW-0812">Transmembrane</keyword>
<dbReference type="CDD" id="cd09322">
    <property type="entry name" value="TDT_TehA_like"/>
    <property type="match status" value="1"/>
</dbReference>
<gene>
    <name evidence="6" type="ORF">GCM10016455_01280</name>
</gene>
<dbReference type="EMBL" id="BNCH01000001">
    <property type="protein sequence ID" value="GHE85787.1"/>
    <property type="molecule type" value="Genomic_DNA"/>
</dbReference>
<dbReference type="InterPro" id="IPR038665">
    <property type="entry name" value="Voltage-dep_anion_channel_sf"/>
</dbReference>
<evidence type="ECO:0000256" key="3">
    <source>
        <dbReference type="ARBA" id="ARBA00022989"/>
    </source>
</evidence>
<feature type="transmembrane region" description="Helical" evidence="5">
    <location>
        <begin position="218"/>
        <end position="240"/>
    </location>
</feature>
<dbReference type="Pfam" id="PF03595">
    <property type="entry name" value="SLAC1"/>
    <property type="match status" value="1"/>
</dbReference>
<dbReference type="InterPro" id="IPR004695">
    <property type="entry name" value="SLAC1/Mae1/Ssu1/TehA"/>
</dbReference>
<dbReference type="InterPro" id="IPR052951">
    <property type="entry name" value="Tellurite_res_ion_channel"/>
</dbReference>
<sequence>MFQRMPPAVFTPIMGVFGLGLAWRRATDTFSAPGAIGELILGAVTLLYLFSLAAYAMKFMQRSGTFIEDLRVLPGRAGLAAMVLSGYLLSATVEPFSLVLAGAILLLTFAAHVLLALRVIHMLITGPVEARIVTPVWHLLFAGFVLIPLAAVPLGWVGFAEAGFWGGFFAAAIIWGASAAQFLRTRIPPPLRPLLAIHLAPASVLGTGAYLLDETELALVFSVTAIVILSILIGRIRWLLKAGFSPLWGALTFPLAAFGSLMQLGAVVNGSDILRIVAGASLVAATLIILPILYKVVQMWTKGELAVKTNAAMA</sequence>
<name>A0ABQ3IN19_9RHOB</name>
<comment type="subcellular location">
    <subcellularLocation>
        <location evidence="1">Membrane</location>
        <topology evidence="1">Multi-pass membrane protein</topology>
    </subcellularLocation>
</comment>
<feature type="transmembrane region" description="Helical" evidence="5">
    <location>
        <begin position="136"/>
        <end position="156"/>
    </location>
</feature>
<reference evidence="7" key="1">
    <citation type="journal article" date="2019" name="Int. J. Syst. Evol. Microbiol.">
        <title>The Global Catalogue of Microorganisms (GCM) 10K type strain sequencing project: providing services to taxonomists for standard genome sequencing and annotation.</title>
        <authorList>
            <consortium name="The Broad Institute Genomics Platform"/>
            <consortium name="The Broad Institute Genome Sequencing Center for Infectious Disease"/>
            <person name="Wu L."/>
            <person name="Ma J."/>
        </authorList>
    </citation>
    <scope>NUCLEOTIDE SEQUENCE [LARGE SCALE GENOMIC DNA]</scope>
    <source>
        <strain evidence="7">KCTC 42443</strain>
    </source>
</reference>
<evidence type="ECO:0000313" key="6">
    <source>
        <dbReference type="EMBL" id="GHE85787.1"/>
    </source>
</evidence>
<protein>
    <submittedName>
        <fullName evidence="6">Tellurium resistance protein</fullName>
    </submittedName>
</protein>
<keyword evidence="7" id="KW-1185">Reference proteome</keyword>
<evidence type="ECO:0000313" key="7">
    <source>
        <dbReference type="Proteomes" id="UP000609802"/>
    </source>
</evidence>
<keyword evidence="4 5" id="KW-0472">Membrane</keyword>
<feature type="transmembrane region" description="Helical" evidence="5">
    <location>
        <begin position="99"/>
        <end position="124"/>
    </location>
</feature>
<comment type="caution">
    <text evidence="6">The sequence shown here is derived from an EMBL/GenBank/DDBJ whole genome shotgun (WGS) entry which is preliminary data.</text>
</comment>
<evidence type="ECO:0000256" key="2">
    <source>
        <dbReference type="ARBA" id="ARBA00022692"/>
    </source>
</evidence>
<dbReference type="Gene3D" id="1.50.10.150">
    <property type="entry name" value="Voltage-dependent anion channel"/>
    <property type="match status" value="1"/>
</dbReference>
<organism evidence="6 7">
    <name type="scientific">Aliiroseovarius zhejiangensis</name>
    <dbReference type="NCBI Taxonomy" id="1632025"/>
    <lineage>
        <taxon>Bacteria</taxon>
        <taxon>Pseudomonadati</taxon>
        <taxon>Pseudomonadota</taxon>
        <taxon>Alphaproteobacteria</taxon>
        <taxon>Rhodobacterales</taxon>
        <taxon>Paracoccaceae</taxon>
        <taxon>Aliiroseovarius</taxon>
    </lineage>
</organism>
<dbReference type="PANTHER" id="PTHR37955">
    <property type="entry name" value="TELLURITE RESISTANCE PROTEIN TEHA"/>
    <property type="match status" value="1"/>
</dbReference>
<feature type="transmembrane region" description="Helical" evidence="5">
    <location>
        <begin position="273"/>
        <end position="294"/>
    </location>
</feature>
<dbReference type="Proteomes" id="UP000609802">
    <property type="component" value="Unassembled WGS sequence"/>
</dbReference>
<evidence type="ECO:0000256" key="1">
    <source>
        <dbReference type="ARBA" id="ARBA00004141"/>
    </source>
</evidence>
<evidence type="ECO:0000256" key="4">
    <source>
        <dbReference type="ARBA" id="ARBA00023136"/>
    </source>
</evidence>
<keyword evidence="3 5" id="KW-1133">Transmembrane helix</keyword>
<dbReference type="PANTHER" id="PTHR37955:SF1">
    <property type="entry name" value="DEP DOMAIN-CONTAINING PROTEIN"/>
    <property type="match status" value="1"/>
</dbReference>
<feature type="transmembrane region" description="Helical" evidence="5">
    <location>
        <begin position="34"/>
        <end position="56"/>
    </location>
</feature>
<evidence type="ECO:0000256" key="5">
    <source>
        <dbReference type="SAM" id="Phobius"/>
    </source>
</evidence>
<feature type="transmembrane region" description="Helical" evidence="5">
    <location>
        <begin position="77"/>
        <end position="93"/>
    </location>
</feature>
<feature type="transmembrane region" description="Helical" evidence="5">
    <location>
        <begin position="247"/>
        <end position="267"/>
    </location>
</feature>
<proteinExistence type="predicted"/>
<accession>A0ABQ3IN19</accession>
<feature type="transmembrane region" description="Helical" evidence="5">
    <location>
        <begin position="162"/>
        <end position="183"/>
    </location>
</feature>